<accession>A0A1Z1MMM9</accession>
<dbReference type="Gene3D" id="1.10.8.60">
    <property type="match status" value="1"/>
</dbReference>
<name>A0A1Z1MMM9_9FLOR</name>
<dbReference type="PANTHER" id="PTHR42960:SF1">
    <property type="entry name" value="YCF46 PROTEIN"/>
    <property type="match status" value="1"/>
</dbReference>
<evidence type="ECO:0000256" key="1">
    <source>
        <dbReference type="ARBA" id="ARBA00004229"/>
    </source>
</evidence>
<dbReference type="InterPro" id="IPR003959">
    <property type="entry name" value="ATPase_AAA_core"/>
</dbReference>
<dbReference type="InterPro" id="IPR052381">
    <property type="entry name" value="AAA_domain_protein"/>
</dbReference>
<keyword evidence="2 9" id="KW-0150">Chloroplast</keyword>
<keyword evidence="4" id="KW-0547">Nucleotide-binding</keyword>
<dbReference type="GO" id="GO:0009507">
    <property type="term" value="C:chloroplast"/>
    <property type="evidence" value="ECO:0007669"/>
    <property type="project" value="UniProtKB-SubCell"/>
</dbReference>
<dbReference type="RefSeq" id="YP_009398154.1">
    <property type="nucleotide sequence ID" value="NC_035291.1"/>
</dbReference>
<evidence type="ECO:0000256" key="3">
    <source>
        <dbReference type="ARBA" id="ARBA00022640"/>
    </source>
</evidence>
<reference evidence="9" key="1">
    <citation type="journal article" date="2017" name="J. Phycol.">
        <title>Analysis of chloroplast genomes and a supermatrix inform reclassification of the Rhodomelaceae (Rhodophyta).</title>
        <authorList>
            <person name="Diaz-Tapia P."/>
            <person name="Maggs C.A."/>
            <person name="West J.A."/>
            <person name="Verbruggen H."/>
        </authorList>
    </citation>
    <scope>NUCLEOTIDE SEQUENCE</scope>
    <source>
        <strain evidence="9">PD1388</strain>
    </source>
</reference>
<sequence length="489" mass="57262">MNFDKEIKAILSSNNFIIYIITEEEERLENIIKNISNQLFKEKIVIWDFIDGYQNNPNYASSSKQNPLEALEIITHYEKTDKKIFFLKDFYNFLNDFSINRKLKNLSKWLKQNNKYIIFNGTEQSIPITLREYITSIKLPLPNRKEIKTELNKFFNQISINPNSSILIDSLSNAYTGFSINKIRQSISKLIIDKTLEKQAIKKILNEKEKIIQQTGSLKFYSQKEKISDIGGLNNLKIWLDIRYLTFTKKAHNYGIKQPKGILLVGIQGTGKSLSAKTISTRWNLPLLRLDISNIFTGILGESENKIQHMIKVCEQIAPCILWIDEIDKIFIEYTNNNDSGTTQRITNIFLTWLSEEQKNVFIVATANTIKYLPIEILRKGRFDEIFFIDLPNFIERIKIFQIHIKKIRPLSWKKYNIYYLSKISKKFSGAEIEQSIIEAMYIAFYENREFTTKDIKLSIENIIPLAHIEKEKILKLRQWGHSGKIKIA</sequence>
<evidence type="ECO:0000259" key="8">
    <source>
        <dbReference type="SMART" id="SM00382"/>
    </source>
</evidence>
<evidence type="ECO:0000256" key="5">
    <source>
        <dbReference type="ARBA" id="ARBA00022840"/>
    </source>
</evidence>
<dbReference type="GeneID" id="33360641"/>
<dbReference type="GO" id="GO:0005524">
    <property type="term" value="F:ATP binding"/>
    <property type="evidence" value="ECO:0007669"/>
    <property type="project" value="UniProtKB-KW"/>
</dbReference>
<dbReference type="SMART" id="SM00382">
    <property type="entry name" value="AAA"/>
    <property type="match status" value="1"/>
</dbReference>
<dbReference type="SUPFAM" id="SSF52540">
    <property type="entry name" value="P-loop containing nucleoside triphosphate hydrolases"/>
    <property type="match status" value="1"/>
</dbReference>
<organism evidence="9">
    <name type="scientific">Thaumatella adunca</name>
    <dbReference type="NCBI Taxonomy" id="2006976"/>
    <lineage>
        <taxon>Eukaryota</taxon>
        <taxon>Rhodophyta</taxon>
        <taxon>Florideophyceae</taxon>
        <taxon>Rhodymeniophycidae</taxon>
        <taxon>Ceramiales</taxon>
        <taxon>Rhodomelaceae</taxon>
        <taxon>Thaumatella</taxon>
    </lineage>
</organism>
<dbReference type="Pfam" id="PF00004">
    <property type="entry name" value="AAA"/>
    <property type="match status" value="1"/>
</dbReference>
<evidence type="ECO:0000256" key="2">
    <source>
        <dbReference type="ARBA" id="ARBA00022528"/>
    </source>
</evidence>
<dbReference type="AlphaFoldDB" id="A0A1Z1MMM9"/>
<evidence type="ECO:0000256" key="7">
    <source>
        <dbReference type="ARBA" id="ARBA00040480"/>
    </source>
</evidence>
<dbReference type="InterPro" id="IPR027417">
    <property type="entry name" value="P-loop_NTPase"/>
</dbReference>
<proteinExistence type="inferred from homology"/>
<dbReference type="GO" id="GO:0016887">
    <property type="term" value="F:ATP hydrolysis activity"/>
    <property type="evidence" value="ECO:0007669"/>
    <property type="project" value="InterPro"/>
</dbReference>
<comment type="subcellular location">
    <subcellularLocation>
        <location evidence="1">Plastid</location>
        <location evidence="1">Chloroplast</location>
    </subcellularLocation>
</comment>
<geneLocation type="chloroplast" evidence="9"/>
<keyword evidence="5" id="KW-0067">ATP-binding</keyword>
<evidence type="ECO:0000313" key="9">
    <source>
        <dbReference type="EMBL" id="ARW67340.1"/>
    </source>
</evidence>
<dbReference type="Gene3D" id="3.40.50.300">
    <property type="entry name" value="P-loop containing nucleotide triphosphate hydrolases"/>
    <property type="match status" value="1"/>
</dbReference>
<evidence type="ECO:0000256" key="6">
    <source>
        <dbReference type="ARBA" id="ARBA00038088"/>
    </source>
</evidence>
<dbReference type="InterPro" id="IPR003593">
    <property type="entry name" value="AAA+_ATPase"/>
</dbReference>
<dbReference type="EMBL" id="MF101447">
    <property type="protein sequence ID" value="ARW67340.1"/>
    <property type="molecule type" value="Genomic_DNA"/>
</dbReference>
<gene>
    <name evidence="9" type="primary">ycf46</name>
</gene>
<keyword evidence="3 9" id="KW-0934">Plastid</keyword>
<comment type="similarity">
    <text evidence="6">Belongs to the AAA ATPase family. Highly divergent.</text>
</comment>
<evidence type="ECO:0000256" key="4">
    <source>
        <dbReference type="ARBA" id="ARBA00022741"/>
    </source>
</evidence>
<feature type="domain" description="AAA+ ATPase" evidence="8">
    <location>
        <begin position="258"/>
        <end position="393"/>
    </location>
</feature>
<protein>
    <recommendedName>
        <fullName evidence="7">Uncharacterized AAA domain-containing protein ycf46</fullName>
    </recommendedName>
</protein>
<dbReference type="PANTHER" id="PTHR42960">
    <property type="entry name" value="YCF46 PROTEIN"/>
    <property type="match status" value="1"/>
</dbReference>